<accession>A0A0H5RC21</accession>
<evidence type="ECO:0000313" key="3">
    <source>
        <dbReference type="EMBL" id="CRZ11291.1"/>
    </source>
</evidence>
<dbReference type="InterPro" id="IPR000467">
    <property type="entry name" value="G_patch_dom"/>
</dbReference>
<feature type="domain" description="G-patch" evidence="2">
    <location>
        <begin position="85"/>
        <end position="130"/>
    </location>
</feature>
<feature type="non-terminal residue" evidence="3">
    <location>
        <position position="1"/>
    </location>
</feature>
<dbReference type="GO" id="GO:0003676">
    <property type="term" value="F:nucleic acid binding"/>
    <property type="evidence" value="ECO:0007669"/>
    <property type="project" value="InterPro"/>
</dbReference>
<name>A0A0H5RC21_9EUKA</name>
<organism evidence="3">
    <name type="scientific">Spongospora subterranea</name>
    <dbReference type="NCBI Taxonomy" id="70186"/>
    <lineage>
        <taxon>Eukaryota</taxon>
        <taxon>Sar</taxon>
        <taxon>Rhizaria</taxon>
        <taxon>Endomyxa</taxon>
        <taxon>Phytomyxea</taxon>
        <taxon>Plasmodiophorida</taxon>
        <taxon>Plasmodiophoridae</taxon>
        <taxon>Spongospora</taxon>
    </lineage>
</organism>
<feature type="compositionally biased region" description="Polar residues" evidence="1">
    <location>
        <begin position="142"/>
        <end position="161"/>
    </location>
</feature>
<dbReference type="AlphaFoldDB" id="A0A0H5RC21"/>
<dbReference type="PROSITE" id="PS50174">
    <property type="entry name" value="G_PATCH"/>
    <property type="match status" value="1"/>
</dbReference>
<feature type="region of interest" description="Disordered" evidence="1">
    <location>
        <begin position="141"/>
        <end position="166"/>
    </location>
</feature>
<dbReference type="PANTHER" id="PTHR20923">
    <property type="entry name" value="BAT4 PROTEIN-RELATED"/>
    <property type="match status" value="1"/>
</dbReference>
<dbReference type="PANTHER" id="PTHR20923:SF1">
    <property type="entry name" value="G PATCH DOMAIN AND ANKYRIN REPEAT-CONTAINING PROTEIN 1"/>
    <property type="match status" value="1"/>
</dbReference>
<proteinExistence type="predicted"/>
<dbReference type="Pfam" id="PF01585">
    <property type="entry name" value="G-patch"/>
    <property type="match status" value="1"/>
</dbReference>
<sequence length="188" mass="21053">GTRLTAEQQAPVMAVKEQQAPVMAVVEQERVLHQQDCQPTQLDSWHCDSCKVDVLVADRINHLSSISHIVAEGHAPSVNPFMIPASNRGYQLMVNIGWDQISGLGRNQDGRLEPVATALRDRSGLGAKRVRNRITHFISRPSYGSTASSSLIPTHRSTALSKPQRRRLNQHLRKLQQQLDRSIRDSLR</sequence>
<evidence type="ECO:0000259" key="2">
    <source>
        <dbReference type="PROSITE" id="PS50174"/>
    </source>
</evidence>
<dbReference type="SMART" id="SM00443">
    <property type="entry name" value="G_patch"/>
    <property type="match status" value="1"/>
</dbReference>
<dbReference type="InterPro" id="IPR039146">
    <property type="entry name" value="GPANK1"/>
</dbReference>
<protein>
    <recommendedName>
        <fullName evidence="2">G-patch domain-containing protein</fullName>
    </recommendedName>
</protein>
<dbReference type="EMBL" id="HACM01010849">
    <property type="protein sequence ID" value="CRZ11291.1"/>
    <property type="molecule type" value="Transcribed_RNA"/>
</dbReference>
<reference evidence="3" key="1">
    <citation type="submission" date="2015-04" db="EMBL/GenBank/DDBJ databases">
        <title>The genome sequence of the plant pathogenic Rhizarian Plasmodiophora brassicae reveals insights in its biotrophic life cycle and the origin of chitin synthesis.</title>
        <authorList>
            <person name="Schwelm A."/>
            <person name="Fogelqvist J."/>
            <person name="Knaust A."/>
            <person name="Julke S."/>
            <person name="Lilja T."/>
            <person name="Dhandapani V."/>
            <person name="Bonilla-Rosso G."/>
            <person name="Karlsson M."/>
            <person name="Shevchenko A."/>
            <person name="Choi S.R."/>
            <person name="Kim H.G."/>
            <person name="Park J.Y."/>
            <person name="Lim Y.P."/>
            <person name="Ludwig-Muller J."/>
            <person name="Dixelius C."/>
        </authorList>
    </citation>
    <scope>NUCLEOTIDE SEQUENCE</scope>
    <source>
        <tissue evidence="3">Potato root galls</tissue>
    </source>
</reference>
<evidence type="ECO:0000256" key="1">
    <source>
        <dbReference type="SAM" id="MobiDB-lite"/>
    </source>
</evidence>